<evidence type="ECO:0000259" key="8">
    <source>
        <dbReference type="Pfam" id="PF16916"/>
    </source>
</evidence>
<dbReference type="InterPro" id="IPR036837">
    <property type="entry name" value="Cation_efflux_CTD_sf"/>
</dbReference>
<keyword evidence="3 6" id="KW-0812">Transmembrane</keyword>
<dbReference type="InterPro" id="IPR058533">
    <property type="entry name" value="Cation_efflux_TM"/>
</dbReference>
<dbReference type="AlphaFoldDB" id="A0A3D8QNJ4"/>
<dbReference type="GO" id="GO:0008324">
    <property type="term" value="F:monoatomic cation transmembrane transporter activity"/>
    <property type="evidence" value="ECO:0007669"/>
    <property type="project" value="InterPro"/>
</dbReference>
<evidence type="ECO:0000313" key="10">
    <source>
        <dbReference type="Proteomes" id="UP000256645"/>
    </source>
</evidence>
<feature type="transmembrane region" description="Helical" evidence="6">
    <location>
        <begin position="224"/>
        <end position="244"/>
    </location>
</feature>
<dbReference type="GO" id="GO:0016020">
    <property type="term" value="C:membrane"/>
    <property type="evidence" value="ECO:0007669"/>
    <property type="project" value="UniProtKB-SubCell"/>
</dbReference>
<feature type="transmembrane region" description="Helical" evidence="6">
    <location>
        <begin position="146"/>
        <end position="163"/>
    </location>
</feature>
<dbReference type="InterPro" id="IPR027470">
    <property type="entry name" value="Cation_efflux_CTD"/>
</dbReference>
<feature type="transmembrane region" description="Helical" evidence="6">
    <location>
        <begin position="202"/>
        <end position="218"/>
    </location>
</feature>
<dbReference type="Proteomes" id="UP000256645">
    <property type="component" value="Unassembled WGS sequence"/>
</dbReference>
<dbReference type="Pfam" id="PF16916">
    <property type="entry name" value="ZT_dimer"/>
    <property type="match status" value="1"/>
</dbReference>
<reference evidence="9 10" key="1">
    <citation type="journal article" date="2018" name="IMA Fungus">
        <title>IMA Genome-F 9: Draft genome sequence of Annulohypoxylon stygium, Aspergillus mulundensis, Berkeleyomyces basicola (syn. Thielaviopsis basicola), Ceratocystis smalleyi, two Cercospora beticola strains, Coleophoma cylindrospora, Fusarium fracticaudum, Phialophora cf. hyalina, and Morchella septimelata.</title>
        <authorList>
            <person name="Wingfield B.D."/>
            <person name="Bills G.F."/>
            <person name="Dong Y."/>
            <person name="Huang W."/>
            <person name="Nel W.J."/>
            <person name="Swalarsk-Parry B.S."/>
            <person name="Vaghefi N."/>
            <person name="Wilken P.M."/>
            <person name="An Z."/>
            <person name="de Beer Z.W."/>
            <person name="De Vos L."/>
            <person name="Chen L."/>
            <person name="Duong T.A."/>
            <person name="Gao Y."/>
            <person name="Hammerbacher A."/>
            <person name="Kikkert J.R."/>
            <person name="Li Y."/>
            <person name="Li H."/>
            <person name="Li K."/>
            <person name="Li Q."/>
            <person name="Liu X."/>
            <person name="Ma X."/>
            <person name="Naidoo K."/>
            <person name="Pethybridge S.J."/>
            <person name="Sun J."/>
            <person name="Steenkamp E.T."/>
            <person name="van der Nest M.A."/>
            <person name="van Wyk S."/>
            <person name="Wingfield M.J."/>
            <person name="Xiong C."/>
            <person name="Yue Q."/>
            <person name="Zhang X."/>
        </authorList>
    </citation>
    <scope>NUCLEOTIDE SEQUENCE [LARGE SCALE GENOMIC DNA]</scope>
    <source>
        <strain evidence="9 10">BP6252</strain>
    </source>
</reference>
<evidence type="ECO:0000256" key="6">
    <source>
        <dbReference type="SAM" id="Phobius"/>
    </source>
</evidence>
<dbReference type="SUPFAM" id="SSF160240">
    <property type="entry name" value="Cation efflux protein cytoplasmic domain-like"/>
    <property type="match status" value="1"/>
</dbReference>
<dbReference type="Pfam" id="PF01545">
    <property type="entry name" value="Cation_efflux"/>
    <property type="match status" value="1"/>
</dbReference>
<feature type="transmembrane region" description="Helical" evidence="6">
    <location>
        <begin position="105"/>
        <end position="125"/>
    </location>
</feature>
<sequence>MPHDLIREYDTTGAHLSGQTQANTQKRSQRTRRDIYQAPDDNTPLFADCDSDDLDGPIPILPYFMHDESSSTNERIVIIAIYMYLIMHLLVLIGKMKVFWTSRSLAVLASLVNAALNLVSSAIVWRTIRVVTQPDVYSYPIGRRKLEPIGVLIFSVIVATSFFQLNGTAYGTMSAIIIVQLICLMAYRSVKNTSVQALVQDVLRDVILSIFSVVFPFVGFHTNLWWLDSAGGLMLSVFVMLTWLRTTSEHVRNLSGQAATSDERSILLYLTMRFAKTIKQVQNLNAYHSGDKVIVEVVIVVDDNMSIRDGHDIAQSLQHVLESVPIVERAYVEQDYASWNLPNHLD</sequence>
<evidence type="ECO:0000259" key="7">
    <source>
        <dbReference type="Pfam" id="PF01545"/>
    </source>
</evidence>
<accession>A0A3D8QNJ4</accession>
<dbReference type="SUPFAM" id="SSF161111">
    <property type="entry name" value="Cation efflux protein transmembrane domain-like"/>
    <property type="match status" value="1"/>
</dbReference>
<keyword evidence="4 6" id="KW-1133">Transmembrane helix</keyword>
<dbReference type="PANTHER" id="PTHR43840">
    <property type="entry name" value="MITOCHONDRIAL METAL TRANSPORTER 1-RELATED"/>
    <property type="match status" value="1"/>
</dbReference>
<dbReference type="STRING" id="1849047.A0A3D8QNJ4"/>
<dbReference type="PANTHER" id="PTHR43840:SF4">
    <property type="entry name" value="CDF DIVALENT METAL CATION TRANSPORTER (EUROFUNG)"/>
    <property type="match status" value="1"/>
</dbReference>
<evidence type="ECO:0000313" key="9">
    <source>
        <dbReference type="EMBL" id="RDW63393.1"/>
    </source>
</evidence>
<comment type="caution">
    <text evidence="9">The sequence shown here is derived from an EMBL/GenBank/DDBJ whole genome shotgun (WGS) entry which is preliminary data.</text>
</comment>
<feature type="domain" description="Cation efflux protein cytoplasmic" evidence="8">
    <location>
        <begin position="276"/>
        <end position="322"/>
    </location>
</feature>
<evidence type="ECO:0000256" key="4">
    <source>
        <dbReference type="ARBA" id="ARBA00022989"/>
    </source>
</evidence>
<proteinExistence type="predicted"/>
<feature type="transmembrane region" description="Helical" evidence="6">
    <location>
        <begin position="169"/>
        <end position="190"/>
    </location>
</feature>
<feature type="transmembrane region" description="Helical" evidence="6">
    <location>
        <begin position="76"/>
        <end position="93"/>
    </location>
</feature>
<dbReference type="InterPro" id="IPR027469">
    <property type="entry name" value="Cation_efflux_TMD_sf"/>
</dbReference>
<dbReference type="InterPro" id="IPR050291">
    <property type="entry name" value="CDF_Transporter"/>
</dbReference>
<dbReference type="Gene3D" id="1.20.1510.10">
    <property type="entry name" value="Cation efflux protein transmembrane domain"/>
    <property type="match status" value="1"/>
</dbReference>
<dbReference type="GO" id="GO:0030003">
    <property type="term" value="P:intracellular monoatomic cation homeostasis"/>
    <property type="evidence" value="ECO:0007669"/>
    <property type="project" value="UniProtKB-ARBA"/>
</dbReference>
<dbReference type="EMBL" id="PDLM01000013">
    <property type="protein sequence ID" value="RDW63393.1"/>
    <property type="molecule type" value="Genomic_DNA"/>
</dbReference>
<keyword evidence="2" id="KW-0813">Transport</keyword>
<organism evidence="9 10">
    <name type="scientific">Coleophoma cylindrospora</name>
    <dbReference type="NCBI Taxonomy" id="1849047"/>
    <lineage>
        <taxon>Eukaryota</taxon>
        <taxon>Fungi</taxon>
        <taxon>Dikarya</taxon>
        <taxon>Ascomycota</taxon>
        <taxon>Pezizomycotina</taxon>
        <taxon>Leotiomycetes</taxon>
        <taxon>Helotiales</taxon>
        <taxon>Dermateaceae</taxon>
        <taxon>Coleophoma</taxon>
    </lineage>
</organism>
<feature type="domain" description="Cation efflux protein transmembrane" evidence="7">
    <location>
        <begin position="83"/>
        <end position="254"/>
    </location>
</feature>
<dbReference type="OrthoDB" id="78296at2759"/>
<dbReference type="Gene3D" id="3.30.70.1350">
    <property type="entry name" value="Cation efflux protein, cytoplasmic domain"/>
    <property type="match status" value="1"/>
</dbReference>
<name>A0A3D8QNJ4_9HELO</name>
<evidence type="ECO:0000256" key="3">
    <source>
        <dbReference type="ARBA" id="ARBA00022692"/>
    </source>
</evidence>
<evidence type="ECO:0000256" key="5">
    <source>
        <dbReference type="ARBA" id="ARBA00023136"/>
    </source>
</evidence>
<keyword evidence="10" id="KW-1185">Reference proteome</keyword>
<evidence type="ECO:0000256" key="2">
    <source>
        <dbReference type="ARBA" id="ARBA00022448"/>
    </source>
</evidence>
<protein>
    <submittedName>
        <fullName evidence="9">Uncharacterized protein</fullName>
    </submittedName>
</protein>
<dbReference type="GO" id="GO:0098771">
    <property type="term" value="P:inorganic ion homeostasis"/>
    <property type="evidence" value="ECO:0007669"/>
    <property type="project" value="UniProtKB-ARBA"/>
</dbReference>
<evidence type="ECO:0000256" key="1">
    <source>
        <dbReference type="ARBA" id="ARBA00004141"/>
    </source>
</evidence>
<gene>
    <name evidence="9" type="ORF">BP6252_10938</name>
</gene>
<comment type="subcellular location">
    <subcellularLocation>
        <location evidence="1">Membrane</location>
        <topology evidence="1">Multi-pass membrane protein</topology>
    </subcellularLocation>
</comment>
<keyword evidence="5 6" id="KW-0472">Membrane</keyword>